<evidence type="ECO:0000313" key="1">
    <source>
        <dbReference type="EMBL" id="ETX07932.1"/>
    </source>
</evidence>
<dbReference type="HOGENOM" id="CLU_2804440_0_0_7"/>
<sequence>MTAYRFIVVDAGNQERRLADKTELEFSGKHKLAFSHRLGDDWKNLANVAGTPVHKQRHALRKRWFSS</sequence>
<protein>
    <submittedName>
        <fullName evidence="1">Uncharacterized protein</fullName>
    </submittedName>
</protein>
<keyword evidence="2" id="KW-1185">Reference proteome</keyword>
<dbReference type="AlphaFoldDB" id="W4ME81"/>
<gene>
    <name evidence="1" type="ORF">ETSY2_08320</name>
</gene>
<accession>W4ME81</accession>
<reference evidence="1 2" key="1">
    <citation type="journal article" date="2014" name="Nature">
        <title>An environmental bacterial taxon with a large and distinct metabolic repertoire.</title>
        <authorList>
            <person name="Wilson M.C."/>
            <person name="Mori T."/>
            <person name="Ruckert C."/>
            <person name="Uria A.R."/>
            <person name="Helf M.J."/>
            <person name="Takada K."/>
            <person name="Gernert C."/>
            <person name="Steffens U.A."/>
            <person name="Heycke N."/>
            <person name="Schmitt S."/>
            <person name="Rinke C."/>
            <person name="Helfrich E.J."/>
            <person name="Brachmann A.O."/>
            <person name="Gurgui C."/>
            <person name="Wakimoto T."/>
            <person name="Kracht M."/>
            <person name="Crusemann M."/>
            <person name="Hentschel U."/>
            <person name="Abe I."/>
            <person name="Matsunaga S."/>
            <person name="Kalinowski J."/>
            <person name="Takeyama H."/>
            <person name="Piel J."/>
        </authorList>
    </citation>
    <scope>NUCLEOTIDE SEQUENCE [LARGE SCALE GENOMIC DNA]</scope>
    <source>
        <strain evidence="2">TSY2</strain>
    </source>
</reference>
<dbReference type="Proteomes" id="UP000019140">
    <property type="component" value="Unassembled WGS sequence"/>
</dbReference>
<comment type="caution">
    <text evidence="1">The sequence shown here is derived from an EMBL/GenBank/DDBJ whole genome shotgun (WGS) entry which is preliminary data.</text>
</comment>
<organism evidence="1 2">
    <name type="scientific">Candidatus Entotheonella gemina</name>
    <dbReference type="NCBI Taxonomy" id="1429439"/>
    <lineage>
        <taxon>Bacteria</taxon>
        <taxon>Pseudomonadati</taxon>
        <taxon>Nitrospinota/Tectimicrobiota group</taxon>
        <taxon>Candidatus Tectimicrobiota</taxon>
        <taxon>Candidatus Entotheonellia</taxon>
        <taxon>Candidatus Entotheonellales</taxon>
        <taxon>Candidatus Entotheonellaceae</taxon>
        <taxon>Candidatus Entotheonella</taxon>
    </lineage>
</organism>
<evidence type="ECO:0000313" key="2">
    <source>
        <dbReference type="Proteomes" id="UP000019140"/>
    </source>
</evidence>
<name>W4ME81_9BACT</name>
<proteinExistence type="predicted"/>
<dbReference type="EMBL" id="AZHX01000336">
    <property type="protein sequence ID" value="ETX07932.1"/>
    <property type="molecule type" value="Genomic_DNA"/>
</dbReference>